<keyword evidence="3" id="KW-0378">Hydrolase</keyword>
<dbReference type="PANTHER" id="PTHR12606">
    <property type="entry name" value="SENTRIN/SUMO-SPECIFIC PROTEASE"/>
    <property type="match status" value="1"/>
</dbReference>
<reference evidence="7 8" key="1">
    <citation type="journal article" date="2020" name="Microbiol. Resour. Announc.">
        <title>Draft Genome Sequence of a Cladosporium Species Isolated from the Mesophotic Ascidian Didemnum maculosum.</title>
        <authorList>
            <person name="Gioti A."/>
            <person name="Siaperas R."/>
            <person name="Nikolaivits E."/>
            <person name="Le Goff G."/>
            <person name="Ouazzani J."/>
            <person name="Kotoulas G."/>
            <person name="Topakas E."/>
        </authorList>
    </citation>
    <scope>NUCLEOTIDE SEQUENCE [LARGE SCALE GENOMIC DNA]</scope>
    <source>
        <strain evidence="7 8">TM138-S3</strain>
    </source>
</reference>
<dbReference type="SUPFAM" id="SSF54001">
    <property type="entry name" value="Cysteine proteinases"/>
    <property type="match status" value="1"/>
</dbReference>
<dbReference type="GO" id="GO:0016926">
    <property type="term" value="P:protein desumoylation"/>
    <property type="evidence" value="ECO:0007669"/>
    <property type="project" value="TreeGrafter"/>
</dbReference>
<name>A0AB34KUX7_9PEZI</name>
<dbReference type="Proteomes" id="UP000803884">
    <property type="component" value="Unassembled WGS sequence"/>
</dbReference>
<dbReference type="AlphaFoldDB" id="A0AB34KUX7"/>
<keyword evidence="5" id="KW-0175">Coiled coil</keyword>
<dbReference type="GeneID" id="96004671"/>
<evidence type="ECO:0000256" key="2">
    <source>
        <dbReference type="ARBA" id="ARBA00022670"/>
    </source>
</evidence>
<keyword evidence="4" id="KW-0788">Thiol protease</keyword>
<evidence type="ECO:0000313" key="8">
    <source>
        <dbReference type="Proteomes" id="UP000803884"/>
    </source>
</evidence>
<keyword evidence="8" id="KW-1185">Reference proteome</keyword>
<feature type="coiled-coil region" evidence="5">
    <location>
        <begin position="237"/>
        <end position="303"/>
    </location>
</feature>
<sequence>MEVDTNYTIITPPRSLTARRGLKRAAELEELQRSHVPHLEAPRRVPGMFSTITTGIWSFGANVVHGFLDLFNCRNTFPHAPEAVQPTHIDAISTDHSGRKRRAVEITPPTNQQTTHPLYQTFPQPILRASPQPTENSSRNMHVTTPTAANKAPQQLSSFDRNNKKAVSRRERFYKAYFETTELERARQRPPKEIPRAERRLTSIRQRGERERDEQVDGLVAKARARWAESDRQRAILKAAADEVAREKAEKEAAERAVVEKAAAEQAARLLAEREKARLRAAEEEARIEAEREEARLLAAEEDARIDAEQEAARLDFERVQKLIRAAEESARAELEAERLHGFIFEPSEDLSDKLQSSLEGAGERKQIVQVGSVPLTAVSFNRILASHNGTDSWLDDDAVNAWYLAIVDAKNRMAGYVKSNSSVPNCAALNTGWWSKAGKDGVAGLSRWMKRNGVEGSKLLRCERLFLPINMGSHWTLLIINGTDCSIEYLDSMGGDGKMQFQVARELVKAELGQDYHAQEWVELKRNKSSMQNNMSDCGVFACFNGLAAAKGRPYKEVTAKTMPMARRMMAGVLINGGFEPDYGFS</sequence>
<comment type="similarity">
    <text evidence="1">Belongs to the peptidase C48 family.</text>
</comment>
<protein>
    <recommendedName>
        <fullName evidence="6">Ubiquitin-like protease family profile domain-containing protein</fullName>
    </recommendedName>
</protein>
<proteinExistence type="inferred from homology"/>
<gene>
    <name evidence="7" type="ORF">WHR41_03227</name>
</gene>
<dbReference type="GO" id="GO:0006508">
    <property type="term" value="P:proteolysis"/>
    <property type="evidence" value="ECO:0007669"/>
    <property type="project" value="UniProtKB-KW"/>
</dbReference>
<dbReference type="InterPro" id="IPR038765">
    <property type="entry name" value="Papain-like_cys_pep_sf"/>
</dbReference>
<dbReference type="EMBL" id="JAAQHG020000008">
    <property type="protein sequence ID" value="KAL1588061.1"/>
    <property type="molecule type" value="Genomic_DNA"/>
</dbReference>
<keyword evidence="2" id="KW-0645">Protease</keyword>
<evidence type="ECO:0000259" key="6">
    <source>
        <dbReference type="PROSITE" id="PS50600"/>
    </source>
</evidence>
<evidence type="ECO:0000256" key="5">
    <source>
        <dbReference type="SAM" id="Coils"/>
    </source>
</evidence>
<accession>A0AB34KUX7</accession>
<evidence type="ECO:0000313" key="7">
    <source>
        <dbReference type="EMBL" id="KAL1588061.1"/>
    </source>
</evidence>
<dbReference type="PROSITE" id="PS50600">
    <property type="entry name" value="ULP_PROTEASE"/>
    <property type="match status" value="1"/>
</dbReference>
<evidence type="ECO:0000256" key="4">
    <source>
        <dbReference type="ARBA" id="ARBA00022807"/>
    </source>
</evidence>
<comment type="caution">
    <text evidence="7">The sequence shown here is derived from an EMBL/GenBank/DDBJ whole genome shotgun (WGS) entry which is preliminary data.</text>
</comment>
<evidence type="ECO:0000256" key="1">
    <source>
        <dbReference type="ARBA" id="ARBA00005234"/>
    </source>
</evidence>
<feature type="domain" description="Ubiquitin-like protease family profile" evidence="6">
    <location>
        <begin position="374"/>
        <end position="550"/>
    </location>
</feature>
<dbReference type="Gene3D" id="3.40.395.10">
    <property type="entry name" value="Adenoviral Proteinase, Chain A"/>
    <property type="match status" value="1"/>
</dbReference>
<organism evidence="7 8">
    <name type="scientific">Cladosporium halotolerans</name>
    <dbReference type="NCBI Taxonomy" id="1052096"/>
    <lineage>
        <taxon>Eukaryota</taxon>
        <taxon>Fungi</taxon>
        <taxon>Dikarya</taxon>
        <taxon>Ascomycota</taxon>
        <taxon>Pezizomycotina</taxon>
        <taxon>Dothideomycetes</taxon>
        <taxon>Dothideomycetidae</taxon>
        <taxon>Cladosporiales</taxon>
        <taxon>Cladosporiaceae</taxon>
        <taxon>Cladosporium</taxon>
    </lineage>
</organism>
<dbReference type="PANTHER" id="PTHR12606:SF141">
    <property type="entry name" value="GH15225P-RELATED"/>
    <property type="match status" value="1"/>
</dbReference>
<dbReference type="GO" id="GO:0016929">
    <property type="term" value="F:deSUMOylase activity"/>
    <property type="evidence" value="ECO:0007669"/>
    <property type="project" value="TreeGrafter"/>
</dbReference>
<dbReference type="RefSeq" id="XP_069231166.1">
    <property type="nucleotide sequence ID" value="XM_069371833.1"/>
</dbReference>
<dbReference type="Pfam" id="PF02902">
    <property type="entry name" value="Peptidase_C48"/>
    <property type="match status" value="1"/>
</dbReference>
<dbReference type="GO" id="GO:0005634">
    <property type="term" value="C:nucleus"/>
    <property type="evidence" value="ECO:0007669"/>
    <property type="project" value="TreeGrafter"/>
</dbReference>
<dbReference type="InterPro" id="IPR003653">
    <property type="entry name" value="Peptidase_C48_C"/>
</dbReference>
<evidence type="ECO:0000256" key="3">
    <source>
        <dbReference type="ARBA" id="ARBA00022801"/>
    </source>
</evidence>